<dbReference type="Proteomes" id="UP000190814">
    <property type="component" value="Unassembled WGS sequence"/>
</dbReference>
<evidence type="ECO:0000259" key="7">
    <source>
        <dbReference type="Pfam" id="PF01432"/>
    </source>
</evidence>
<dbReference type="NCBIfam" id="TIGR00181">
    <property type="entry name" value="pepF"/>
    <property type="match status" value="1"/>
</dbReference>
<sequence length="600" mass="69340">MEEKKLALREEIDDKFKWKIEDMVESDEAFEKSLEELKGKVSKFKDFKGTLGESRESLLAYLKFDDEFFCEGERLYVYANQKLHEDLSVSKYQKYAGDIQNVLVMAYSEDSFARPELLSMDEKTLREYMEGDGDIKIYHKLLSDLLDEKEHVLSFECEEILAKAGRFDNAGQDIYSMFNGADIDFPEIKDENGDSVKLSNGRYVKYLESTNREVRKEAFAAMYKTYGALNNTIAAMFNSSLSKSAFYSDVRKYKSSRDMYLTGNHIPEEVYDNLIDVVHEKMPLMYKYLELRKKALNLSELHMYDLYAPMAANVDNSYSYDEAKDIVKDALSVMGDEYISHLEAGFNDGWIDVYENKGKRSGAYSWGCYGVHPYVLLNYSGNLNSVFTLAHEMGHAIHTYYSNENQEYINASYKIFVAEVASTCNEALLINYLLNKTTDKNERIFLINYFLEQFKGTLYRQTMFAEFEKIVHEKADQGLTLTADELNEIYYDLNKLYFGDGIVIDDDIKYEWSRIPHFYNAFYVYQYATGFSAAIALSKKILNEGESAVEDYKKFLKGGCSKDPIDLLKIAGVDMGKKEPVIEALNLFEELLDEMEELLK</sequence>
<dbReference type="PANTHER" id="PTHR11804:SF84">
    <property type="entry name" value="SACCHAROLYSIN"/>
    <property type="match status" value="1"/>
</dbReference>
<gene>
    <name evidence="9" type="ORF">SAMN02745111_02317</name>
</gene>
<dbReference type="CDD" id="cd09608">
    <property type="entry name" value="M3B_PepF"/>
    <property type="match status" value="1"/>
</dbReference>
<keyword evidence="2 6" id="KW-0479">Metal-binding</keyword>
<dbReference type="InterPro" id="IPR013647">
    <property type="entry name" value="OligopepF_N_dom"/>
</dbReference>
<dbReference type="STRING" id="39495.SAMN02745111_02317"/>
<evidence type="ECO:0000256" key="2">
    <source>
        <dbReference type="ARBA" id="ARBA00022723"/>
    </source>
</evidence>
<dbReference type="GO" id="GO:0006518">
    <property type="term" value="P:peptide metabolic process"/>
    <property type="evidence" value="ECO:0007669"/>
    <property type="project" value="TreeGrafter"/>
</dbReference>
<evidence type="ECO:0000259" key="8">
    <source>
        <dbReference type="Pfam" id="PF08439"/>
    </source>
</evidence>
<comment type="function">
    <text evidence="6">Has oligopeptidase activity and degrades a variety of small bioactive peptides.</text>
</comment>
<evidence type="ECO:0000256" key="6">
    <source>
        <dbReference type="RuleBase" id="RU368091"/>
    </source>
</evidence>
<dbReference type="Gene3D" id="1.20.140.70">
    <property type="entry name" value="Oligopeptidase f, N-terminal domain"/>
    <property type="match status" value="1"/>
</dbReference>
<comment type="similarity">
    <text evidence="6">Belongs to the peptidase M3B family.</text>
</comment>
<dbReference type="AlphaFoldDB" id="A0A1T4W4Y4"/>
<keyword evidence="1 6" id="KW-0645">Protease</keyword>
<keyword evidence="4 6" id="KW-0862">Zinc</keyword>
<feature type="domain" description="Oligopeptidase F N-terminal" evidence="8">
    <location>
        <begin position="116"/>
        <end position="185"/>
    </location>
</feature>
<reference evidence="9 10" key="1">
    <citation type="submission" date="2017-02" db="EMBL/GenBank/DDBJ databases">
        <authorList>
            <person name="Peterson S.W."/>
        </authorList>
    </citation>
    <scope>NUCLEOTIDE SEQUENCE [LARGE SCALE GENOMIC DNA]</scope>
    <source>
        <strain evidence="9 10">ATCC 35992</strain>
    </source>
</reference>
<evidence type="ECO:0000256" key="1">
    <source>
        <dbReference type="ARBA" id="ARBA00022670"/>
    </source>
</evidence>
<dbReference type="OrthoDB" id="9766487at2"/>
<dbReference type="RefSeq" id="WP_078767142.1">
    <property type="nucleotide sequence ID" value="NZ_FUXZ01000018.1"/>
</dbReference>
<evidence type="ECO:0000256" key="5">
    <source>
        <dbReference type="ARBA" id="ARBA00023049"/>
    </source>
</evidence>
<name>A0A1T4W4Y4_9FIRM</name>
<keyword evidence="5 6" id="KW-0482">Metalloprotease</keyword>
<evidence type="ECO:0000256" key="3">
    <source>
        <dbReference type="ARBA" id="ARBA00022801"/>
    </source>
</evidence>
<keyword evidence="3 6" id="KW-0378">Hydrolase</keyword>
<keyword evidence="10" id="KW-1185">Reference proteome</keyword>
<dbReference type="GO" id="GO:0004222">
    <property type="term" value="F:metalloendopeptidase activity"/>
    <property type="evidence" value="ECO:0007669"/>
    <property type="project" value="UniProtKB-UniRule"/>
</dbReference>
<protein>
    <recommendedName>
        <fullName evidence="6">Oligopeptidase F</fullName>
        <ecNumber evidence="6">3.4.24.-</ecNumber>
    </recommendedName>
</protein>
<feature type="domain" description="Peptidase M3A/M3B catalytic" evidence="7">
    <location>
        <begin position="206"/>
        <end position="586"/>
    </location>
</feature>
<evidence type="ECO:0000313" key="9">
    <source>
        <dbReference type="EMBL" id="SKA72267.1"/>
    </source>
</evidence>
<dbReference type="InterPro" id="IPR045090">
    <property type="entry name" value="Pept_M3A_M3B"/>
</dbReference>
<evidence type="ECO:0000313" key="10">
    <source>
        <dbReference type="Proteomes" id="UP000190814"/>
    </source>
</evidence>
<proteinExistence type="inferred from homology"/>
<dbReference type="SUPFAM" id="SSF55486">
    <property type="entry name" value="Metalloproteases ('zincins'), catalytic domain"/>
    <property type="match status" value="1"/>
</dbReference>
<dbReference type="InterPro" id="IPR004438">
    <property type="entry name" value="Peptidase_M3B"/>
</dbReference>
<dbReference type="EMBL" id="FUXZ01000018">
    <property type="protein sequence ID" value="SKA72267.1"/>
    <property type="molecule type" value="Genomic_DNA"/>
</dbReference>
<evidence type="ECO:0000256" key="4">
    <source>
        <dbReference type="ARBA" id="ARBA00022833"/>
    </source>
</evidence>
<accession>A0A1T4W4Y4</accession>
<dbReference type="GO" id="GO:0046872">
    <property type="term" value="F:metal ion binding"/>
    <property type="evidence" value="ECO:0007669"/>
    <property type="project" value="UniProtKB-UniRule"/>
</dbReference>
<dbReference type="Pfam" id="PF08439">
    <property type="entry name" value="Peptidase_M3_N"/>
    <property type="match status" value="1"/>
</dbReference>
<organism evidence="9 10">
    <name type="scientific">Eubacterium uniforme</name>
    <dbReference type="NCBI Taxonomy" id="39495"/>
    <lineage>
        <taxon>Bacteria</taxon>
        <taxon>Bacillati</taxon>
        <taxon>Bacillota</taxon>
        <taxon>Clostridia</taxon>
        <taxon>Eubacteriales</taxon>
        <taxon>Eubacteriaceae</taxon>
        <taxon>Eubacterium</taxon>
    </lineage>
</organism>
<dbReference type="GO" id="GO:0006508">
    <property type="term" value="P:proteolysis"/>
    <property type="evidence" value="ECO:0007669"/>
    <property type="project" value="UniProtKB-KW"/>
</dbReference>
<dbReference type="Pfam" id="PF01432">
    <property type="entry name" value="Peptidase_M3"/>
    <property type="match status" value="1"/>
</dbReference>
<dbReference type="Gene3D" id="1.10.287.830">
    <property type="entry name" value="putative peptidase helix hairpin domain like"/>
    <property type="match status" value="1"/>
</dbReference>
<dbReference type="InterPro" id="IPR001567">
    <property type="entry name" value="Pept_M3A_M3B_dom"/>
</dbReference>
<dbReference type="EC" id="3.4.24.-" evidence="6"/>
<dbReference type="Gene3D" id="1.10.1370.20">
    <property type="entry name" value="Oligoendopeptidase f, C-terminal domain"/>
    <property type="match status" value="1"/>
</dbReference>
<comment type="cofactor">
    <cofactor evidence="6">
        <name>Zn(2+)</name>
        <dbReference type="ChEBI" id="CHEBI:29105"/>
    </cofactor>
    <text evidence="6">Binds 1 zinc ion.</text>
</comment>
<dbReference type="InterPro" id="IPR042088">
    <property type="entry name" value="OligoPept_F_C"/>
</dbReference>
<dbReference type="PANTHER" id="PTHR11804">
    <property type="entry name" value="PROTEASE M3 THIMET OLIGOPEPTIDASE-RELATED"/>
    <property type="match status" value="1"/>
</dbReference>